<dbReference type="SMR" id="A0A338P6Z4"/>
<dbReference type="ExpressionAtlas" id="A0A338P6Z4">
    <property type="expression patterns" value="baseline and differential"/>
</dbReference>
<dbReference type="InterPro" id="IPR036526">
    <property type="entry name" value="C-N_Hydrolase_sf"/>
</dbReference>
<dbReference type="Bgee" id="ENSMUSG00000022751">
    <property type="expression patterns" value="Expressed in right kidney and 240 other cell types or tissues"/>
</dbReference>
<keyword evidence="4 5" id="KW-1267">Proteomics identification</keyword>
<gene>
    <name evidence="1 2" type="primary">Nit2</name>
</gene>
<keyword evidence="3" id="KW-1185">Reference proteome</keyword>
<organism evidence="1 3">
    <name type="scientific">Mus musculus</name>
    <name type="common">Mouse</name>
    <dbReference type="NCBI Taxonomy" id="10090"/>
    <lineage>
        <taxon>Eukaryota</taxon>
        <taxon>Metazoa</taxon>
        <taxon>Chordata</taxon>
        <taxon>Craniata</taxon>
        <taxon>Vertebrata</taxon>
        <taxon>Euteleostomi</taxon>
        <taxon>Mammalia</taxon>
        <taxon>Eutheria</taxon>
        <taxon>Euarchontoglires</taxon>
        <taxon>Glires</taxon>
        <taxon>Rodentia</taxon>
        <taxon>Myomorpha</taxon>
        <taxon>Muroidea</taxon>
        <taxon>Muridae</taxon>
        <taxon>Murinae</taxon>
        <taxon>Mus</taxon>
        <taxon>Mus</taxon>
    </lineage>
</organism>
<proteinExistence type="evidence at protein level"/>
<accession>A0A338P6Z4</accession>
<reference evidence="6" key="2">
    <citation type="journal article" date="2010" name="Cell">
        <title>A tissue-specific atlas of mouse protein phosphorylation and expression.</title>
        <authorList>
            <person name="Huttlin E.L."/>
            <person name="Jedrychowski M.P."/>
            <person name="Elias J.E."/>
            <person name="Goswami T."/>
            <person name="Rad R."/>
            <person name="Beausoleil S.A."/>
            <person name="Villen J."/>
            <person name="Haas W."/>
            <person name="Sowa M.E."/>
            <person name="Gygi S.P."/>
        </authorList>
    </citation>
    <scope>IDENTIFICATION BY MASS SPECTROMETRY [LARGE SCALE ANALYSIS]</scope>
</reference>
<dbReference type="VEuPathDB" id="HostDB:ENSMUSG00000022751"/>
<dbReference type="SUPFAM" id="SSF56317">
    <property type="entry name" value="Carbon-nitrogen hydrolase"/>
    <property type="match status" value="1"/>
</dbReference>
<reference evidence="1" key="5">
    <citation type="submission" date="2025-09" db="UniProtKB">
        <authorList>
            <consortium name="Ensembl"/>
        </authorList>
    </citation>
    <scope>IDENTIFICATION</scope>
    <source>
        <strain evidence="1">C57BL/6J</strain>
    </source>
</reference>
<dbReference type="Proteomes" id="UP000000589">
    <property type="component" value="Chromosome 16"/>
</dbReference>
<protein>
    <submittedName>
        <fullName evidence="1">Nitrilase family, member 2</fullName>
    </submittedName>
</protein>
<name>A0A338P6Z4_MOUSE</name>
<dbReference type="GeneTree" id="ENSGT00550000074838"/>
<evidence type="ECO:0007829" key="4">
    <source>
        <dbReference type="PeptideAtlas" id="A0A338P6Z4"/>
    </source>
</evidence>
<dbReference type="MGI" id="MGI:1261838">
    <property type="gene designation" value="Nit2"/>
</dbReference>
<evidence type="ECO:0007829" key="5">
    <source>
        <dbReference type="ProteomicsDB" id="A0A338P6Z4"/>
    </source>
</evidence>
<sequence length="69" mass="7580">MEGSIPEEDAGKLYNTCSVFGPDGSLLVKHRKLTAKWAWASAMICASRSLHKSMHKEAASSWCILELSI</sequence>
<reference evidence="1 3" key="1">
    <citation type="journal article" date="2009" name="PLoS Biol.">
        <title>Lineage-specific biology revealed by a finished genome assembly of the mouse.</title>
        <authorList>
            <consortium name="Mouse Genome Sequencing Consortium"/>
            <person name="Church D.M."/>
            <person name="Goodstadt L."/>
            <person name="Hillier L.W."/>
            <person name="Zody M.C."/>
            <person name="Goldstein S."/>
            <person name="She X."/>
            <person name="Bult C.J."/>
            <person name="Agarwala R."/>
            <person name="Cherry J.L."/>
            <person name="DiCuccio M."/>
            <person name="Hlavina W."/>
            <person name="Kapustin Y."/>
            <person name="Meric P."/>
            <person name="Maglott D."/>
            <person name="Birtle Z."/>
            <person name="Marques A.C."/>
            <person name="Graves T."/>
            <person name="Zhou S."/>
            <person name="Teague B."/>
            <person name="Potamousis K."/>
            <person name="Churas C."/>
            <person name="Place M."/>
            <person name="Herschleb J."/>
            <person name="Runnheim R."/>
            <person name="Forrest D."/>
            <person name="Amos-Landgraf J."/>
            <person name="Schwartz D.C."/>
            <person name="Cheng Z."/>
            <person name="Lindblad-Toh K."/>
            <person name="Eichler E.E."/>
            <person name="Ponting C.P."/>
        </authorList>
    </citation>
    <scope>NUCLEOTIDE SEQUENCE [LARGE SCALE GENOMIC DNA]</scope>
    <source>
        <strain evidence="1 3">C57BL/6J</strain>
    </source>
</reference>
<evidence type="ECO:0007829" key="6">
    <source>
        <dbReference type="PubMed" id="21183079"/>
    </source>
</evidence>
<reference evidence="1 3" key="3">
    <citation type="journal article" date="2011" name="PLoS Biol.">
        <title>Modernizing reference genome assemblies.</title>
        <authorList>
            <person name="Church D.M."/>
            <person name="Schneider V.A."/>
            <person name="Graves T."/>
            <person name="Auger K."/>
            <person name="Cunningham F."/>
            <person name="Bouk N."/>
            <person name="Chen H.C."/>
            <person name="Agarwala R."/>
            <person name="McLaren W.M."/>
            <person name="Ritchie G.R."/>
            <person name="Albracht D."/>
            <person name="Kremitzki M."/>
            <person name="Rock S."/>
            <person name="Kotkiewicz H."/>
            <person name="Kremitzki C."/>
            <person name="Wollam A."/>
            <person name="Trani L."/>
            <person name="Fulton L."/>
            <person name="Fulton R."/>
            <person name="Matthews L."/>
            <person name="Whitehead S."/>
            <person name="Chow W."/>
            <person name="Torrance J."/>
            <person name="Dunn M."/>
            <person name="Harden G."/>
            <person name="Threadgold G."/>
            <person name="Wood J."/>
            <person name="Collins J."/>
            <person name="Heath P."/>
            <person name="Griffiths G."/>
            <person name="Pelan S."/>
            <person name="Grafham D."/>
            <person name="Eichler E.E."/>
            <person name="Weinstock G."/>
            <person name="Mardis E.R."/>
            <person name="Wilson R.K."/>
            <person name="Howe K."/>
            <person name="Flicek P."/>
            <person name="Hubbard T."/>
        </authorList>
    </citation>
    <scope>NUCLEOTIDE SEQUENCE [LARGE SCALE GENOMIC DNA]</scope>
    <source>
        <strain evidence="1 3">C57BL/6J</strain>
    </source>
</reference>
<dbReference type="AlphaFoldDB" id="A0A338P6Z4"/>
<dbReference type="jPOST" id="A0A338P6Z4"/>
<dbReference type="AGR" id="MGI:1261838"/>
<evidence type="ECO:0000313" key="1">
    <source>
        <dbReference type="Ensembl" id="ENSMUSP00000156191.2"/>
    </source>
</evidence>
<dbReference type="Ensembl" id="ENSMUST00000231934.2">
    <property type="protein sequence ID" value="ENSMUSP00000156191.2"/>
    <property type="gene ID" value="ENSMUSG00000022751.10"/>
</dbReference>
<dbReference type="Antibodypedia" id="32221">
    <property type="antibodies" value="256 antibodies from 25 providers"/>
</dbReference>
<evidence type="ECO:0000313" key="2">
    <source>
        <dbReference type="MGI" id="MGI:1261838"/>
    </source>
</evidence>
<evidence type="ECO:0000313" key="3">
    <source>
        <dbReference type="Proteomes" id="UP000000589"/>
    </source>
</evidence>
<dbReference type="Gene3D" id="3.60.110.10">
    <property type="entry name" value="Carbon-nitrogen hydrolase"/>
    <property type="match status" value="1"/>
</dbReference>
<reference evidence="1" key="4">
    <citation type="submission" date="2025-08" db="UniProtKB">
        <authorList>
            <consortium name="Ensembl"/>
        </authorList>
    </citation>
    <scope>IDENTIFICATION</scope>
    <source>
        <strain evidence="1">C57BL/6J</strain>
    </source>
</reference>